<keyword evidence="4" id="KW-0804">Transcription</keyword>
<dbReference type="PANTHER" id="PTHR31845:SF21">
    <property type="entry name" value="REGULATORY PROTEIN LEU3"/>
    <property type="match status" value="1"/>
</dbReference>
<evidence type="ECO:0008006" key="8">
    <source>
        <dbReference type="Google" id="ProtNLM"/>
    </source>
</evidence>
<dbReference type="GO" id="GO:0000976">
    <property type="term" value="F:transcription cis-regulatory region binding"/>
    <property type="evidence" value="ECO:0007669"/>
    <property type="project" value="TreeGrafter"/>
</dbReference>
<name>A0A0L0BTF8_LUCCU</name>
<feature type="non-terminal residue" evidence="6">
    <location>
        <position position="1"/>
    </location>
</feature>
<accession>A0A0L0BTF8</accession>
<evidence type="ECO:0000256" key="2">
    <source>
        <dbReference type="ARBA" id="ARBA00023015"/>
    </source>
</evidence>
<evidence type="ECO:0000313" key="6">
    <source>
        <dbReference type="EMBL" id="KNC23360.1"/>
    </source>
</evidence>
<dbReference type="GO" id="GO:0000981">
    <property type="term" value="F:DNA-binding transcription factor activity, RNA polymerase II-specific"/>
    <property type="evidence" value="ECO:0007669"/>
    <property type="project" value="TreeGrafter"/>
</dbReference>
<evidence type="ECO:0000313" key="7">
    <source>
        <dbReference type="Proteomes" id="UP000037069"/>
    </source>
</evidence>
<keyword evidence="2" id="KW-0805">Transcription regulation</keyword>
<evidence type="ECO:0000256" key="4">
    <source>
        <dbReference type="ARBA" id="ARBA00023163"/>
    </source>
</evidence>
<dbReference type="InterPro" id="IPR051089">
    <property type="entry name" value="prtT"/>
</dbReference>
<protein>
    <recommendedName>
        <fullName evidence="8">Transcription factor domain-containing protein</fullName>
    </recommendedName>
</protein>
<reference evidence="6 7" key="1">
    <citation type="journal article" date="2015" name="Nat. Commun.">
        <title>Lucilia cuprina genome unlocks parasitic fly biology to underpin future interventions.</title>
        <authorList>
            <person name="Anstead C.A."/>
            <person name="Korhonen P.K."/>
            <person name="Young N.D."/>
            <person name="Hall R.S."/>
            <person name="Jex A.R."/>
            <person name="Murali S.C."/>
            <person name="Hughes D.S."/>
            <person name="Lee S.F."/>
            <person name="Perry T."/>
            <person name="Stroehlein A.J."/>
            <person name="Ansell B.R."/>
            <person name="Breugelmans B."/>
            <person name="Hofmann A."/>
            <person name="Qu J."/>
            <person name="Dugan S."/>
            <person name="Lee S.L."/>
            <person name="Chao H."/>
            <person name="Dinh H."/>
            <person name="Han Y."/>
            <person name="Doddapaneni H.V."/>
            <person name="Worley K.C."/>
            <person name="Muzny D.M."/>
            <person name="Ioannidis P."/>
            <person name="Waterhouse R.M."/>
            <person name="Zdobnov E.M."/>
            <person name="James P.J."/>
            <person name="Bagnall N.H."/>
            <person name="Kotze A.C."/>
            <person name="Gibbs R.A."/>
            <person name="Richards S."/>
            <person name="Batterham P."/>
            <person name="Gasser R.B."/>
        </authorList>
    </citation>
    <scope>NUCLEOTIDE SEQUENCE [LARGE SCALE GENOMIC DNA]</scope>
    <source>
        <strain evidence="6 7">LS</strain>
        <tissue evidence="6">Full body</tissue>
    </source>
</reference>
<dbReference type="CDD" id="cd12148">
    <property type="entry name" value="fungal_TF_MHR"/>
    <property type="match status" value="1"/>
</dbReference>
<evidence type="ECO:0000256" key="1">
    <source>
        <dbReference type="ARBA" id="ARBA00004123"/>
    </source>
</evidence>
<proteinExistence type="predicted"/>
<keyword evidence="7" id="KW-1185">Reference proteome</keyword>
<feature type="non-terminal residue" evidence="6">
    <location>
        <position position="290"/>
    </location>
</feature>
<dbReference type="GO" id="GO:0005634">
    <property type="term" value="C:nucleus"/>
    <property type="evidence" value="ECO:0007669"/>
    <property type="project" value="UniProtKB-SubCell"/>
</dbReference>
<comment type="subcellular location">
    <subcellularLocation>
        <location evidence="1">Nucleus</location>
    </subcellularLocation>
</comment>
<keyword evidence="5" id="KW-0539">Nucleus</keyword>
<evidence type="ECO:0000256" key="3">
    <source>
        <dbReference type="ARBA" id="ARBA00023125"/>
    </source>
</evidence>
<sequence length="290" mass="32552">PPPPVVSSFFSPPRTALDSDLNEVVLDSSSIEILFREYVNNYHRVLPCVEVQHGPQFVFDASEALFWTVMAISSRRMSQELPVGINFARLSSVQKRMLSEVAISPVLGHGRSFEFNLPSVYVVQAFLLCTLWPPPTASINADMSWNASGIACLTAVRAGLHCPGHGSDFERIFKNNQTHRANIREQLVTWLATNALTQAIANMFGYPSAASFRSHTQYAFHNVDLPIRVRHMYEIQRIAHEIEHSLGQMSAEPTIDTNMASSLIRIHASRYDEIESQFGSDMDPWSLFTL</sequence>
<dbReference type="STRING" id="7375.A0A0L0BTF8"/>
<keyword evidence="3" id="KW-0238">DNA-binding</keyword>
<dbReference type="EMBL" id="JRES01001358">
    <property type="protein sequence ID" value="KNC23360.1"/>
    <property type="molecule type" value="Genomic_DNA"/>
</dbReference>
<organism evidence="6 7">
    <name type="scientific">Lucilia cuprina</name>
    <name type="common">Green bottle fly</name>
    <name type="synonym">Australian sheep blowfly</name>
    <dbReference type="NCBI Taxonomy" id="7375"/>
    <lineage>
        <taxon>Eukaryota</taxon>
        <taxon>Metazoa</taxon>
        <taxon>Ecdysozoa</taxon>
        <taxon>Arthropoda</taxon>
        <taxon>Hexapoda</taxon>
        <taxon>Insecta</taxon>
        <taxon>Pterygota</taxon>
        <taxon>Neoptera</taxon>
        <taxon>Endopterygota</taxon>
        <taxon>Diptera</taxon>
        <taxon>Brachycera</taxon>
        <taxon>Muscomorpha</taxon>
        <taxon>Oestroidea</taxon>
        <taxon>Calliphoridae</taxon>
        <taxon>Luciliinae</taxon>
        <taxon>Lucilia</taxon>
    </lineage>
</organism>
<evidence type="ECO:0000256" key="5">
    <source>
        <dbReference type="ARBA" id="ARBA00023242"/>
    </source>
</evidence>
<dbReference type="AlphaFoldDB" id="A0A0L0BTF8"/>
<dbReference type="Proteomes" id="UP000037069">
    <property type="component" value="Unassembled WGS sequence"/>
</dbReference>
<comment type="caution">
    <text evidence="6">The sequence shown here is derived from an EMBL/GenBank/DDBJ whole genome shotgun (WGS) entry which is preliminary data.</text>
</comment>
<gene>
    <name evidence="6" type="ORF">FF38_08644</name>
</gene>
<dbReference type="PANTHER" id="PTHR31845">
    <property type="entry name" value="FINGER DOMAIN PROTEIN, PUTATIVE-RELATED"/>
    <property type="match status" value="1"/>
</dbReference>